<comment type="similarity">
    <text evidence="4">Belongs to the HepT RNase toxin family.</text>
</comment>
<evidence type="ECO:0000313" key="6">
    <source>
        <dbReference type="Proteomes" id="UP000185639"/>
    </source>
</evidence>
<dbReference type="OrthoDB" id="9796612at2"/>
<name>A0A1N7NM97_9GAMM</name>
<protein>
    <submittedName>
        <fullName evidence="5">Uncharacterized conserved protein YutE, UPF0331/DUF86 family</fullName>
    </submittedName>
</protein>
<keyword evidence="1" id="KW-1277">Toxin-antitoxin system</keyword>
<dbReference type="Pfam" id="PF01934">
    <property type="entry name" value="HepT-like"/>
    <property type="match status" value="1"/>
</dbReference>
<dbReference type="PANTHER" id="PTHR33397:SF3">
    <property type="entry name" value="MRNA NUCLEASE HEPT"/>
    <property type="match status" value="1"/>
</dbReference>
<dbReference type="PANTHER" id="PTHR33397">
    <property type="entry name" value="UPF0331 PROTEIN YUTE"/>
    <property type="match status" value="1"/>
</dbReference>
<evidence type="ECO:0000313" key="5">
    <source>
        <dbReference type="EMBL" id="SIS99486.1"/>
    </source>
</evidence>
<evidence type="ECO:0000256" key="4">
    <source>
        <dbReference type="ARBA" id="ARBA00024207"/>
    </source>
</evidence>
<dbReference type="RefSeq" id="WP_076516466.1">
    <property type="nucleotide sequence ID" value="NZ_FTOH01000007.1"/>
</dbReference>
<dbReference type="NCBIfam" id="NF047751">
    <property type="entry name" value="HepT_toxin"/>
    <property type="match status" value="1"/>
</dbReference>
<dbReference type="GO" id="GO:0016787">
    <property type="term" value="F:hydrolase activity"/>
    <property type="evidence" value="ECO:0007669"/>
    <property type="project" value="UniProtKB-KW"/>
</dbReference>
<dbReference type="Gene3D" id="1.20.120.580">
    <property type="entry name" value="bsu32300-like"/>
    <property type="match status" value="1"/>
</dbReference>
<sequence length="140" mass="15898">MNDVILNKRATVERCISRILEEYVDEKTLRGSYTKQDSVLLNLQRACEACIDVANHLVHQHRLGVPQSARDSFSLLERSGYITSDISLRMQKMVGLRNVAVHDYQKLNLDIVISVLDNHLAGFIDFLDEADKALNRLSNS</sequence>
<dbReference type="InterPro" id="IPR008201">
    <property type="entry name" value="HepT-like"/>
</dbReference>
<proteinExistence type="inferred from homology"/>
<dbReference type="GO" id="GO:0004540">
    <property type="term" value="F:RNA nuclease activity"/>
    <property type="evidence" value="ECO:0007669"/>
    <property type="project" value="InterPro"/>
</dbReference>
<gene>
    <name evidence="5" type="ORF">SAMN05421686_107127</name>
</gene>
<dbReference type="GO" id="GO:0110001">
    <property type="term" value="C:toxin-antitoxin complex"/>
    <property type="evidence" value="ECO:0007669"/>
    <property type="project" value="InterPro"/>
</dbReference>
<dbReference type="Proteomes" id="UP000185639">
    <property type="component" value="Unassembled WGS sequence"/>
</dbReference>
<dbReference type="AlphaFoldDB" id="A0A1N7NM97"/>
<dbReference type="STRING" id="484498.SAMN05421686_107127"/>
<evidence type="ECO:0000256" key="2">
    <source>
        <dbReference type="ARBA" id="ARBA00022722"/>
    </source>
</evidence>
<evidence type="ECO:0000256" key="1">
    <source>
        <dbReference type="ARBA" id="ARBA00022649"/>
    </source>
</evidence>
<dbReference type="EMBL" id="FTOH01000007">
    <property type="protein sequence ID" value="SIS99486.1"/>
    <property type="molecule type" value="Genomic_DNA"/>
</dbReference>
<dbReference type="InterPro" id="IPR052379">
    <property type="entry name" value="Type_VII_TA_RNase"/>
</dbReference>
<keyword evidence="3" id="KW-0378">Hydrolase</keyword>
<reference evidence="6" key="1">
    <citation type="submission" date="2017-01" db="EMBL/GenBank/DDBJ databases">
        <authorList>
            <person name="Varghese N."/>
            <person name="Submissions S."/>
        </authorList>
    </citation>
    <scope>NUCLEOTIDE SEQUENCE [LARGE SCALE GENOMIC DNA]</scope>
    <source>
        <strain evidence="6">DSM 24913</strain>
    </source>
</reference>
<keyword evidence="2" id="KW-0540">Nuclease</keyword>
<accession>A0A1N7NM97</accession>
<dbReference type="InterPro" id="IPR037038">
    <property type="entry name" value="HepT-like_sf"/>
</dbReference>
<evidence type="ECO:0000256" key="3">
    <source>
        <dbReference type="ARBA" id="ARBA00022801"/>
    </source>
</evidence>
<keyword evidence="6" id="KW-1185">Reference proteome</keyword>
<organism evidence="5 6">
    <name type="scientific">Thalassolituus maritimus</name>
    <dbReference type="NCBI Taxonomy" id="484498"/>
    <lineage>
        <taxon>Bacteria</taxon>
        <taxon>Pseudomonadati</taxon>
        <taxon>Pseudomonadota</taxon>
        <taxon>Gammaproteobacteria</taxon>
        <taxon>Oceanospirillales</taxon>
        <taxon>Oceanospirillaceae</taxon>
        <taxon>Thalassolituus</taxon>
    </lineage>
</organism>